<reference evidence="1" key="1">
    <citation type="submission" date="2014-11" db="EMBL/GenBank/DDBJ databases">
        <authorList>
            <person name="Amaro Gonzalez C."/>
        </authorList>
    </citation>
    <scope>NUCLEOTIDE SEQUENCE</scope>
</reference>
<sequence>MFVVHCNVVMRCVILTQSARVKTRNVTIFPKAAVTRPDVSSKLVREFPEITVCVSQASRHF</sequence>
<accession>A0A0E9XIA5</accession>
<evidence type="ECO:0000313" key="1">
    <source>
        <dbReference type="EMBL" id="JAI02182.1"/>
    </source>
</evidence>
<name>A0A0E9XIA5_ANGAN</name>
<dbReference type="EMBL" id="GBXM01006396">
    <property type="protein sequence ID" value="JAI02182.1"/>
    <property type="molecule type" value="Transcribed_RNA"/>
</dbReference>
<protein>
    <submittedName>
        <fullName evidence="1">Uncharacterized protein</fullName>
    </submittedName>
</protein>
<dbReference type="AlphaFoldDB" id="A0A0E9XIA5"/>
<organism evidence="1">
    <name type="scientific">Anguilla anguilla</name>
    <name type="common">European freshwater eel</name>
    <name type="synonym">Muraena anguilla</name>
    <dbReference type="NCBI Taxonomy" id="7936"/>
    <lineage>
        <taxon>Eukaryota</taxon>
        <taxon>Metazoa</taxon>
        <taxon>Chordata</taxon>
        <taxon>Craniata</taxon>
        <taxon>Vertebrata</taxon>
        <taxon>Euteleostomi</taxon>
        <taxon>Actinopterygii</taxon>
        <taxon>Neopterygii</taxon>
        <taxon>Teleostei</taxon>
        <taxon>Anguilliformes</taxon>
        <taxon>Anguillidae</taxon>
        <taxon>Anguilla</taxon>
    </lineage>
</organism>
<proteinExistence type="predicted"/>
<reference evidence="1" key="2">
    <citation type="journal article" date="2015" name="Fish Shellfish Immunol.">
        <title>Early steps in the European eel (Anguilla anguilla)-Vibrio vulnificus interaction in the gills: Role of the RtxA13 toxin.</title>
        <authorList>
            <person name="Callol A."/>
            <person name="Pajuelo D."/>
            <person name="Ebbesson L."/>
            <person name="Teles M."/>
            <person name="MacKenzie S."/>
            <person name="Amaro C."/>
        </authorList>
    </citation>
    <scope>NUCLEOTIDE SEQUENCE</scope>
</reference>